<gene>
    <name evidence="2" type="ordered locus">Mmcs_1316</name>
</gene>
<sequence>MTEPATAVVTLVLLGLWHLSNRRHPGWQVSADGRFFILSGYPTLMIAVYWLTTAPSNTAWEWALGNAWTIVAMVSFVYGFNALNAVPLRQQSVSEAIESLSLTTDHTS</sequence>
<dbReference type="KEGG" id="mmc:Mmcs_1316"/>
<feature type="transmembrane region" description="Helical" evidence="1">
    <location>
        <begin position="63"/>
        <end position="83"/>
    </location>
</feature>
<dbReference type="AlphaFoldDB" id="A0A5Q5BGZ0"/>
<keyword evidence="1" id="KW-0472">Membrane</keyword>
<organism evidence="2">
    <name type="scientific">Mycobacterium sp. (strain MCS)</name>
    <dbReference type="NCBI Taxonomy" id="164756"/>
    <lineage>
        <taxon>Bacteria</taxon>
        <taxon>Bacillati</taxon>
        <taxon>Actinomycetota</taxon>
        <taxon>Actinomycetes</taxon>
        <taxon>Mycobacteriales</taxon>
        <taxon>Mycobacteriaceae</taxon>
        <taxon>Mycobacterium</taxon>
    </lineage>
</organism>
<evidence type="ECO:0000313" key="2">
    <source>
        <dbReference type="EMBL" id="ABG07428.1"/>
    </source>
</evidence>
<reference evidence="2" key="1">
    <citation type="submission" date="2006-06" db="EMBL/GenBank/DDBJ databases">
        <title>Complete sequence of chromosome of Mycobacterium sp. MCS.</title>
        <authorList>
            <consortium name="US DOE Joint Genome Institute"/>
            <person name="Copeland A."/>
            <person name="Lucas S."/>
            <person name="Lapidus A."/>
            <person name="Barry K."/>
            <person name="Detter J.C."/>
            <person name="Glavina del Rio T."/>
            <person name="Hammon N."/>
            <person name="Israni S."/>
            <person name="Dalin E."/>
            <person name="Tice H."/>
            <person name="Pitluck S."/>
            <person name="Martinez M."/>
            <person name="Schmutz J."/>
            <person name="Larimer F."/>
            <person name="Land M."/>
            <person name="Hauser L."/>
            <person name="Kyrpides N."/>
            <person name="Kim E."/>
            <person name="Miller C.D."/>
            <person name="Hughes J.E."/>
            <person name="Anderson A.J."/>
            <person name="Sims R.C."/>
            <person name="Richardson P."/>
        </authorList>
    </citation>
    <scope>NUCLEOTIDE SEQUENCE [LARGE SCALE GENOMIC DNA]</scope>
    <source>
        <strain evidence="2">MCS</strain>
    </source>
</reference>
<accession>A0A5Q5BGZ0</accession>
<feature type="transmembrane region" description="Helical" evidence="1">
    <location>
        <begin position="33"/>
        <end position="51"/>
    </location>
</feature>
<proteinExistence type="predicted"/>
<evidence type="ECO:0000256" key="1">
    <source>
        <dbReference type="SAM" id="Phobius"/>
    </source>
</evidence>
<dbReference type="EMBL" id="CP000384">
    <property type="protein sequence ID" value="ABG07428.1"/>
    <property type="molecule type" value="Genomic_DNA"/>
</dbReference>
<name>A0A5Q5BGZ0_MYCSS</name>
<keyword evidence="1" id="KW-1133">Transmembrane helix</keyword>
<protein>
    <submittedName>
        <fullName evidence="2">Uncharacterized protein</fullName>
    </submittedName>
</protein>
<keyword evidence="1" id="KW-0812">Transmembrane</keyword>
<feature type="transmembrane region" description="Helical" evidence="1">
    <location>
        <begin position="6"/>
        <end position="21"/>
    </location>
</feature>